<keyword evidence="1" id="KW-0067">ATP-binding</keyword>
<keyword evidence="1" id="KW-0547">Nucleotide-binding</keyword>
<dbReference type="OrthoDB" id="414463at2759"/>
<reference evidence="1 2" key="1">
    <citation type="journal article" date="2011" name="PLoS Pathog.">
        <title>Endophytic Life Strategies Decoded by Genome and Transcriptome Analyses of the Mutualistic Root Symbiont Piriformospora indica.</title>
        <authorList>
            <person name="Zuccaro A."/>
            <person name="Lahrmann U."/>
            <person name="Guldener U."/>
            <person name="Langen G."/>
            <person name="Pfiffi S."/>
            <person name="Biedenkopf D."/>
            <person name="Wong P."/>
            <person name="Samans B."/>
            <person name="Grimm C."/>
            <person name="Basiewicz M."/>
            <person name="Murat C."/>
            <person name="Martin F."/>
            <person name="Kogel K.H."/>
        </authorList>
    </citation>
    <scope>NUCLEOTIDE SEQUENCE [LARGE SCALE GENOMIC DNA]</scope>
    <source>
        <strain evidence="1 2">DSM 11827</strain>
    </source>
</reference>
<dbReference type="GO" id="GO:0016799">
    <property type="term" value="F:hydrolase activity, hydrolyzing N-glycosyl compounds"/>
    <property type="evidence" value="ECO:0007669"/>
    <property type="project" value="TreeGrafter"/>
</dbReference>
<dbReference type="eggNOG" id="ENOG502QSR9">
    <property type="taxonomic scope" value="Eukaryota"/>
</dbReference>
<dbReference type="Gene3D" id="3.40.50.450">
    <property type="match status" value="1"/>
</dbReference>
<organism evidence="1 2">
    <name type="scientific">Serendipita indica (strain DSM 11827)</name>
    <name type="common">Root endophyte fungus</name>
    <name type="synonym">Piriformospora indica</name>
    <dbReference type="NCBI Taxonomy" id="1109443"/>
    <lineage>
        <taxon>Eukaryota</taxon>
        <taxon>Fungi</taxon>
        <taxon>Dikarya</taxon>
        <taxon>Basidiomycota</taxon>
        <taxon>Agaricomycotina</taxon>
        <taxon>Agaricomycetes</taxon>
        <taxon>Sebacinales</taxon>
        <taxon>Serendipitaceae</taxon>
        <taxon>Serendipita</taxon>
    </lineage>
</organism>
<dbReference type="Pfam" id="PF03641">
    <property type="entry name" value="Lysine_decarbox"/>
    <property type="match status" value="1"/>
</dbReference>
<comment type="caution">
    <text evidence="1">The sequence shown here is derived from an EMBL/GenBank/DDBJ whole genome shotgun (WGS) entry which is preliminary data.</text>
</comment>
<evidence type="ECO:0000313" key="2">
    <source>
        <dbReference type="Proteomes" id="UP000007148"/>
    </source>
</evidence>
<dbReference type="EMBL" id="CAFZ01000007">
    <property type="protein sequence ID" value="CCA66909.1"/>
    <property type="molecule type" value="Genomic_DNA"/>
</dbReference>
<dbReference type="PANTHER" id="PTHR31223:SF70">
    <property type="entry name" value="LOG FAMILY PROTEIN YJL055W"/>
    <property type="match status" value="1"/>
</dbReference>
<dbReference type="AlphaFoldDB" id="G4T6E2"/>
<dbReference type="InParanoid" id="G4T6E2"/>
<dbReference type="HOGENOM" id="CLU_058336_1_1_1"/>
<dbReference type="InterPro" id="IPR005269">
    <property type="entry name" value="LOG"/>
</dbReference>
<dbReference type="STRING" id="1109443.G4T6E2"/>
<dbReference type="PANTHER" id="PTHR31223">
    <property type="entry name" value="LOG FAMILY PROTEIN YJL055W"/>
    <property type="match status" value="1"/>
</dbReference>
<dbReference type="Proteomes" id="UP000007148">
    <property type="component" value="Unassembled WGS sequence"/>
</dbReference>
<accession>G4T6E2</accession>
<dbReference type="GO" id="GO:0005524">
    <property type="term" value="F:ATP binding"/>
    <property type="evidence" value="ECO:0007669"/>
    <property type="project" value="UniProtKB-KW"/>
</dbReference>
<name>G4T6E2_SERID</name>
<dbReference type="OMA" id="HQKPIGL"/>
<dbReference type="SUPFAM" id="SSF102405">
    <property type="entry name" value="MCP/YpsA-like"/>
    <property type="match status" value="1"/>
</dbReference>
<keyword evidence="2" id="KW-1185">Reference proteome</keyword>
<dbReference type="NCBIfam" id="TIGR00730">
    <property type="entry name" value="Rossman fold protein, TIGR00730 family"/>
    <property type="match status" value="1"/>
</dbReference>
<evidence type="ECO:0000313" key="1">
    <source>
        <dbReference type="EMBL" id="CCA66909.1"/>
    </source>
</evidence>
<proteinExistence type="predicted"/>
<protein>
    <submittedName>
        <fullName evidence="1">Related to ATP-binding cassette (ABC) transporter</fullName>
    </submittedName>
</protein>
<dbReference type="GO" id="GO:0005829">
    <property type="term" value="C:cytosol"/>
    <property type="evidence" value="ECO:0007669"/>
    <property type="project" value="TreeGrafter"/>
</dbReference>
<sequence>MPGAICVYCASSAGTKPAYQKSAISLGKALAVSQRRLVYGGGKLGLMGTVAEAALNNGGYVTGISPYAMVAKGGEGSKVNGVAEDKVSNREPAPHPNRESIIVDSMHDRKLLMAKRADGGFVALPGGYGTLEELLEVTTWSQLAIHEKPVILVNVLNYYNPLREQIRVGVEAGFIKADNLSLITFVDGPEDLAEHEDYDWGGEVVKLLDEWKPTGWKGFGFDWSKRQDGRSSPMNAI</sequence>
<gene>
    <name evidence="1" type="ORF">PIIN_00748</name>
</gene>
<dbReference type="InterPro" id="IPR031100">
    <property type="entry name" value="LOG_fam"/>
</dbReference>
<dbReference type="GO" id="GO:0009691">
    <property type="term" value="P:cytokinin biosynthetic process"/>
    <property type="evidence" value="ECO:0007669"/>
    <property type="project" value="InterPro"/>
</dbReference>